<reference evidence="1" key="1">
    <citation type="submission" date="2021-01" db="EMBL/GenBank/DDBJ databases">
        <authorList>
            <consortium name="Genoscope - CEA"/>
            <person name="William W."/>
        </authorList>
    </citation>
    <scope>NUCLEOTIDE SEQUENCE</scope>
</reference>
<dbReference type="Proteomes" id="UP000692954">
    <property type="component" value="Unassembled WGS sequence"/>
</dbReference>
<sequence>MKNKQPLIQPKELLPYINYELTKEIIFIKISSIGKQNLQKIRNSMQYDTQFLLSQALTCAQAGARLITPFIGRILDCFTKIKVVMIILNKIFQVQNQQLIYGIVLKNSNILITNLYDCYRSITTFGR</sequence>
<proteinExistence type="predicted"/>
<comment type="caution">
    <text evidence="1">The sequence shown here is derived from an EMBL/GenBank/DDBJ whole genome shotgun (WGS) entry which is preliminary data.</text>
</comment>
<evidence type="ECO:0000313" key="2">
    <source>
        <dbReference type="Proteomes" id="UP000692954"/>
    </source>
</evidence>
<dbReference type="EMBL" id="CAJJDN010000243">
    <property type="protein sequence ID" value="CAD8129766.1"/>
    <property type="molecule type" value="Genomic_DNA"/>
</dbReference>
<organism evidence="1 2">
    <name type="scientific">Paramecium sonneborni</name>
    <dbReference type="NCBI Taxonomy" id="65129"/>
    <lineage>
        <taxon>Eukaryota</taxon>
        <taxon>Sar</taxon>
        <taxon>Alveolata</taxon>
        <taxon>Ciliophora</taxon>
        <taxon>Intramacronucleata</taxon>
        <taxon>Oligohymenophorea</taxon>
        <taxon>Peniculida</taxon>
        <taxon>Parameciidae</taxon>
        <taxon>Paramecium</taxon>
    </lineage>
</organism>
<name>A0A8S1RNJ2_9CILI</name>
<gene>
    <name evidence="1" type="ORF">PSON_ATCC_30995.1.T2430017</name>
</gene>
<accession>A0A8S1RNJ2</accession>
<protein>
    <recommendedName>
        <fullName evidence="3">Transaldolase</fullName>
    </recommendedName>
</protein>
<evidence type="ECO:0000313" key="1">
    <source>
        <dbReference type="EMBL" id="CAD8129766.1"/>
    </source>
</evidence>
<dbReference type="AlphaFoldDB" id="A0A8S1RNJ2"/>
<keyword evidence="2" id="KW-1185">Reference proteome</keyword>
<evidence type="ECO:0008006" key="3">
    <source>
        <dbReference type="Google" id="ProtNLM"/>
    </source>
</evidence>